<dbReference type="Gene3D" id="2.60.40.10">
    <property type="entry name" value="Immunoglobulins"/>
    <property type="match status" value="1"/>
</dbReference>
<accession>A0A7M2RCS7</accession>
<feature type="transmembrane region" description="Helical" evidence="5">
    <location>
        <begin position="1550"/>
        <end position="1568"/>
    </location>
</feature>
<evidence type="ECO:0000259" key="6">
    <source>
        <dbReference type="Pfam" id="PF17210"/>
    </source>
</evidence>
<keyword evidence="5" id="KW-0472">Membrane</keyword>
<evidence type="ECO:0000313" key="8">
    <source>
        <dbReference type="EMBL" id="QOV18129.1"/>
    </source>
</evidence>
<dbReference type="Pfam" id="PF24547">
    <property type="entry name" value="DUF7601"/>
    <property type="match status" value="1"/>
</dbReference>
<evidence type="ECO:0000256" key="2">
    <source>
        <dbReference type="ARBA" id="ARBA00022525"/>
    </source>
</evidence>
<protein>
    <submittedName>
        <fullName evidence="8">InlB B-repeat-containing protein</fullName>
    </submittedName>
</protein>
<evidence type="ECO:0000256" key="3">
    <source>
        <dbReference type="ARBA" id="ARBA00022729"/>
    </source>
</evidence>
<evidence type="ECO:0000259" key="7">
    <source>
        <dbReference type="Pfam" id="PF24547"/>
    </source>
</evidence>
<feature type="region of interest" description="Disordered" evidence="4">
    <location>
        <begin position="41"/>
        <end position="137"/>
    </location>
</feature>
<dbReference type="RefSeq" id="WP_193734491.1">
    <property type="nucleotide sequence ID" value="NZ_CP063304.1"/>
</dbReference>
<gene>
    <name evidence="8" type="ORF">INP51_08675</name>
</gene>
<dbReference type="InterPro" id="IPR033764">
    <property type="entry name" value="Sdr_B"/>
</dbReference>
<dbReference type="GO" id="GO:0005576">
    <property type="term" value="C:extracellular region"/>
    <property type="evidence" value="ECO:0007669"/>
    <property type="project" value="UniProtKB-SubCell"/>
</dbReference>
<feature type="compositionally biased region" description="Basic and acidic residues" evidence="4">
    <location>
        <begin position="62"/>
        <end position="133"/>
    </location>
</feature>
<evidence type="ECO:0000313" key="9">
    <source>
        <dbReference type="Proteomes" id="UP000593601"/>
    </source>
</evidence>
<dbReference type="Gene3D" id="2.60.40.1140">
    <property type="entry name" value="Collagen-binding surface protein Cna, B-type domain"/>
    <property type="match status" value="1"/>
</dbReference>
<keyword evidence="3" id="KW-0732">Signal</keyword>
<comment type="subcellular location">
    <subcellularLocation>
        <location evidence="1">Secreted</location>
    </subcellularLocation>
</comment>
<keyword evidence="5" id="KW-1133">Transmembrane helix</keyword>
<keyword evidence="5" id="KW-0812">Transmembrane</keyword>
<feature type="domain" description="DUF7601" evidence="7">
    <location>
        <begin position="1403"/>
        <end position="1518"/>
    </location>
</feature>
<dbReference type="Gene3D" id="2.60.40.4270">
    <property type="entry name" value="Listeria-Bacteroides repeat domain"/>
    <property type="match status" value="1"/>
</dbReference>
<dbReference type="Pfam" id="PF17210">
    <property type="entry name" value="SdrD_B"/>
    <property type="match status" value="1"/>
</dbReference>
<sequence>MKIPYEKEKHKRGTGRGLHRLLCLVLVFAILTGSFPANTLTVSADEPQQDDVVTEQDATQSQEEKGTEGETQKPEKEPESKPETVKPEKEKQEDKKNANGKAENEGNSKAKLKEKAKEKPKKEPKAAEPRETTDANSISGMLWLDVLEDKNSGVLPGDGIRQEGEQPLAAYEVSLYKAEDKTTAVETVQTDSEGKYIFEHLEPGSYVVGISTCIKGNTEYLLPVAGITEDNQFADFNEDYTTVYSEDISLEEDTVVADINAGLRTPPGIMAASVGIQPSKSNLYVRNETKIGFGGKVWWVIGDSSGGTPASLRSPSAGTVTMFSDRNTGNTFGTSIFNPYTGAAGNNNYNNSTLQTAMSNAYQNTSILTPKERTYVVPRSSMDLQSYPSTVYYGYVNPTNQNFWPLSAYEYYNMGSGTVGNGIRGDATYVWLRSPNSLSVNFGLVGTPAGSGVYNGGGVANTFSVRPAFYFDLSSALFSSVAATGGASDMKSASPGTKNLVKAVTPGANEAVKLTMEDDKSKTYSGNSVGGTQSGRLGMTVDPSLTDITSHPDGDVSFSYSGAQTGTGRSVSVMICRNNANPDILFYGRPVNCQSGNASGTATFTLPSKSDLPIGDYTLKIFNEEVNGAYYTDYASTPITVDLHVREVKVSATANPDDSKVYYTDTTPGHVDLTATVKNELSITGTTIQNVQWFRVPISNTTDYSAGNAFDTAYASSTVSANNKGTIGASSNDHITATFPLQVDKNATYWFQGTVRDPATNLTYTNVSSITVDNLYKEITCTVSGINNGVSPADTLYVDETIPGQYGIPYDLDGTTPLSAPSQGFDAITLSAKNEYVKYAPAQTISGQSLVTVSDTVSVDLDGTINAECDGDYTRYIIFYTLQRYLVDRDDTDAAIGTYDVLEDAANACLENVDCTITAIADDPAMGNRVLVSENKRITLTSDNPSTIRTITQQLVGGLEAFHLEIYGSLTLKDIILSGIGLTSANYTVKRNGGIRGIRESSSVTMENGAKITGCYVANGSVVQIENPCTFIMNGGEISNNRTDNALGSMVGVWTHASFTMNGGKISDNIFYCNNAGSDAGGVGVGLYSTTFTMNGGEISGNAGGMHTGNILGAGVYSSGSTFIMNGGKISDNNAGEGDDLANRSFGGGVYLSHGSTFIMRGSDSKILDNTAGGVFGKGGGAYVASGCSFTMYDGEISGNVAKRYGPGDSTGYGGGVYVDTGAEFSMLGGRISDNTASSDGGGVYTPDYSYGNPADVSKYSNISISNSAEVSENTALDGFFAPPVNYSDFDVRAANSFDGMLLDNNNINYRNPYYSIAYDANNGGDGTQRYYQSTGVSSGTTTVQAVNIGSGTDEANFTAPAGMSFAGWTENADGTGASYRPGDAITLSGNKILYAKWMPFVDVTISKTVAGDYGDRNKKFDFTITVQDTSGTPLASGTSLSYTGGTLPGSGAEALEDGTLTLDATGSADFKLKHGQTVTVSGIPTNGKVQIAETAVSGYSTTYQIDSGTAQNGTDTNLIAMNGTNRTAAFVNTHGEVVAAGITGGMTSTTLRITTAVLSLAGAWYLISRRARRKRQKES</sequence>
<feature type="region of interest" description="Disordered" evidence="4">
    <location>
        <begin position="519"/>
        <end position="538"/>
    </location>
</feature>
<keyword evidence="2" id="KW-0964">Secreted</keyword>
<dbReference type="Proteomes" id="UP000593601">
    <property type="component" value="Chromosome"/>
</dbReference>
<dbReference type="EMBL" id="CP063304">
    <property type="protein sequence ID" value="QOV18129.1"/>
    <property type="molecule type" value="Genomic_DNA"/>
</dbReference>
<dbReference type="KEGG" id="bliq:INP51_08675"/>
<name>A0A7M2RCS7_9FIRM</name>
<organism evidence="8 9">
    <name type="scientific">Blautia liquoris</name>
    <dbReference type="NCBI Taxonomy" id="2779518"/>
    <lineage>
        <taxon>Bacteria</taxon>
        <taxon>Bacillati</taxon>
        <taxon>Bacillota</taxon>
        <taxon>Clostridia</taxon>
        <taxon>Lachnospirales</taxon>
        <taxon>Lachnospiraceae</taxon>
        <taxon>Blautia</taxon>
    </lineage>
</organism>
<dbReference type="InterPro" id="IPR013783">
    <property type="entry name" value="Ig-like_fold"/>
</dbReference>
<evidence type="ECO:0000256" key="1">
    <source>
        <dbReference type="ARBA" id="ARBA00004613"/>
    </source>
</evidence>
<dbReference type="InterPro" id="IPR055382">
    <property type="entry name" value="DUF7601"/>
</dbReference>
<feature type="domain" description="SD-repeat containing protein B" evidence="6">
    <location>
        <begin position="157"/>
        <end position="262"/>
    </location>
</feature>
<evidence type="ECO:0000256" key="4">
    <source>
        <dbReference type="SAM" id="MobiDB-lite"/>
    </source>
</evidence>
<evidence type="ECO:0000256" key="5">
    <source>
        <dbReference type="SAM" id="Phobius"/>
    </source>
</evidence>
<dbReference type="InterPro" id="IPR042229">
    <property type="entry name" value="Listeria/Bacterioides_rpt_sf"/>
</dbReference>
<reference evidence="8 9" key="1">
    <citation type="submission" date="2020-10" db="EMBL/GenBank/DDBJ databases">
        <title>Blautia liquoris sp.nov., isolated from the mud in a fermentation cellar used for the production of Chinese strong-flavoured liquor.</title>
        <authorList>
            <person name="Lu L."/>
        </authorList>
    </citation>
    <scope>NUCLEOTIDE SEQUENCE [LARGE SCALE GENOMIC DNA]</scope>
    <source>
        <strain evidence="8 9">LZLJ-3</strain>
    </source>
</reference>
<keyword evidence="9" id="KW-1185">Reference proteome</keyword>
<dbReference type="SUPFAM" id="SSF117074">
    <property type="entry name" value="Hypothetical protein PA1324"/>
    <property type="match status" value="1"/>
</dbReference>
<proteinExistence type="predicted"/>